<feature type="transmembrane region" description="Helical" evidence="1">
    <location>
        <begin position="105"/>
        <end position="128"/>
    </location>
</feature>
<evidence type="ECO:0000256" key="1">
    <source>
        <dbReference type="SAM" id="Phobius"/>
    </source>
</evidence>
<keyword evidence="1" id="KW-0472">Membrane</keyword>
<evidence type="ECO:0000313" key="2">
    <source>
        <dbReference type="EMBL" id="KAG7450485.1"/>
    </source>
</evidence>
<proteinExistence type="predicted"/>
<keyword evidence="1" id="KW-1133">Transmembrane helix</keyword>
<dbReference type="EMBL" id="MU250526">
    <property type="protein sequence ID" value="KAG7450485.1"/>
    <property type="molecule type" value="Genomic_DNA"/>
</dbReference>
<gene>
    <name evidence="2" type="ORF">BT62DRAFT_515394</name>
</gene>
<name>A0A9P8AWM2_9AGAR</name>
<reference evidence="2" key="1">
    <citation type="submission" date="2020-11" db="EMBL/GenBank/DDBJ databases">
        <title>Adaptations for nitrogen fixation in a non-lichenized fungal sporocarp promotes dispersal by wood-feeding termites.</title>
        <authorList>
            <consortium name="DOE Joint Genome Institute"/>
            <person name="Koch R.A."/>
            <person name="Yoon G."/>
            <person name="Arayal U."/>
            <person name="Lail K."/>
            <person name="Amirebrahimi M."/>
            <person name="Labutti K."/>
            <person name="Lipzen A."/>
            <person name="Riley R."/>
            <person name="Barry K."/>
            <person name="Henrissat B."/>
            <person name="Grigoriev I.V."/>
            <person name="Herr J.R."/>
            <person name="Aime M.C."/>
        </authorList>
    </citation>
    <scope>NUCLEOTIDE SEQUENCE</scope>
    <source>
        <strain evidence="2">MCA 3950</strain>
    </source>
</reference>
<comment type="caution">
    <text evidence="2">The sequence shown here is derived from an EMBL/GenBank/DDBJ whole genome shotgun (WGS) entry which is preliminary data.</text>
</comment>
<feature type="transmembrane region" description="Helical" evidence="1">
    <location>
        <begin position="148"/>
        <end position="171"/>
    </location>
</feature>
<organism evidence="2 3">
    <name type="scientific">Guyanagaster necrorhizus</name>
    <dbReference type="NCBI Taxonomy" id="856835"/>
    <lineage>
        <taxon>Eukaryota</taxon>
        <taxon>Fungi</taxon>
        <taxon>Dikarya</taxon>
        <taxon>Basidiomycota</taxon>
        <taxon>Agaricomycotina</taxon>
        <taxon>Agaricomycetes</taxon>
        <taxon>Agaricomycetidae</taxon>
        <taxon>Agaricales</taxon>
        <taxon>Marasmiineae</taxon>
        <taxon>Physalacriaceae</taxon>
        <taxon>Guyanagaster</taxon>
    </lineage>
</organism>
<keyword evidence="1" id="KW-0812">Transmembrane</keyword>
<dbReference type="AlphaFoldDB" id="A0A9P8AWM2"/>
<dbReference type="GeneID" id="66103523"/>
<dbReference type="RefSeq" id="XP_043043985.1">
    <property type="nucleotide sequence ID" value="XM_043181227.1"/>
</dbReference>
<keyword evidence="3" id="KW-1185">Reference proteome</keyword>
<dbReference type="Proteomes" id="UP000812287">
    <property type="component" value="Unassembled WGS sequence"/>
</dbReference>
<sequence length="223" mass="23628">MIAGLSKAVVLYLTPLLALTSLILSFLAFLAPSLLLQDRVALTPSSNSSDGTDGASLFLGLLGSCSRPTANATVDCTVAALKPTYDFSDLPDDVPQILISSPPSAGGFVAVSLGFSSVFFLVYTVGSFRHKMGEKMAAAMDKPLIQRITAWMGFIGFFIGFTTHMIVRMWFDKTVSDFNGSVALGVDAVANIGNAFTMVWVAYAFLAVPVTVALSKLHVQASK</sequence>
<feature type="transmembrane region" description="Helical" evidence="1">
    <location>
        <begin position="9"/>
        <end position="31"/>
    </location>
</feature>
<accession>A0A9P8AWM2</accession>
<feature type="transmembrane region" description="Helical" evidence="1">
    <location>
        <begin position="191"/>
        <end position="214"/>
    </location>
</feature>
<protein>
    <submittedName>
        <fullName evidence="2">Uncharacterized protein</fullName>
    </submittedName>
</protein>
<dbReference type="OrthoDB" id="2575000at2759"/>
<evidence type="ECO:0000313" key="3">
    <source>
        <dbReference type="Proteomes" id="UP000812287"/>
    </source>
</evidence>